<name>X1QP27_9ZZZZ</name>
<gene>
    <name evidence="2" type="ORF">S06H3_66684</name>
</gene>
<proteinExistence type="predicted"/>
<dbReference type="Gene3D" id="1.10.150.20">
    <property type="entry name" value="5' to 3' exonuclease, C-terminal subdomain"/>
    <property type="match status" value="1"/>
</dbReference>
<reference evidence="2" key="1">
    <citation type="journal article" date="2014" name="Front. Microbiol.">
        <title>High frequency of phylogenetically diverse reductive dehalogenase-homologous genes in deep subseafloor sedimentary metagenomes.</title>
        <authorList>
            <person name="Kawai M."/>
            <person name="Futagami T."/>
            <person name="Toyoda A."/>
            <person name="Takaki Y."/>
            <person name="Nishi S."/>
            <person name="Hori S."/>
            <person name="Arai W."/>
            <person name="Tsubouchi T."/>
            <person name="Morono Y."/>
            <person name="Uchiyama I."/>
            <person name="Ito T."/>
            <person name="Fujiyama A."/>
            <person name="Inagaki F."/>
            <person name="Takami H."/>
        </authorList>
    </citation>
    <scope>NUCLEOTIDE SEQUENCE</scope>
    <source>
        <strain evidence="2">Expedition CK06-06</strain>
    </source>
</reference>
<feature type="coiled-coil region" evidence="1">
    <location>
        <begin position="1"/>
        <end position="32"/>
    </location>
</feature>
<comment type="caution">
    <text evidence="2">The sequence shown here is derived from an EMBL/GenBank/DDBJ whole genome shotgun (WGS) entry which is preliminary data.</text>
</comment>
<protein>
    <submittedName>
        <fullName evidence="2">Uncharacterized protein</fullName>
    </submittedName>
</protein>
<evidence type="ECO:0000313" key="2">
    <source>
        <dbReference type="EMBL" id="GAI70302.1"/>
    </source>
</evidence>
<feature type="non-terminal residue" evidence="2">
    <location>
        <position position="50"/>
    </location>
</feature>
<evidence type="ECO:0000256" key="1">
    <source>
        <dbReference type="SAM" id="Coils"/>
    </source>
</evidence>
<sequence>MENLYQELEKDTEKSKKIKAKIQEKLKEYKEQAFLSKKLSQIQKHVPINF</sequence>
<dbReference type="AlphaFoldDB" id="X1QP27"/>
<accession>X1QP27</accession>
<keyword evidence="1" id="KW-0175">Coiled coil</keyword>
<organism evidence="2">
    <name type="scientific">marine sediment metagenome</name>
    <dbReference type="NCBI Taxonomy" id="412755"/>
    <lineage>
        <taxon>unclassified sequences</taxon>
        <taxon>metagenomes</taxon>
        <taxon>ecological metagenomes</taxon>
    </lineage>
</organism>
<dbReference type="EMBL" id="BARV01045594">
    <property type="protein sequence ID" value="GAI70302.1"/>
    <property type="molecule type" value="Genomic_DNA"/>
</dbReference>